<comment type="caution">
    <text evidence="1">The sequence shown here is derived from an EMBL/GenBank/DDBJ whole genome shotgun (WGS) entry which is preliminary data.</text>
</comment>
<dbReference type="Proteomes" id="UP001230807">
    <property type="component" value="Unassembled WGS sequence"/>
</dbReference>
<accession>A0ABT7MQS4</accession>
<name>A0ABT7MQS4_9BACL</name>
<organism evidence="1 2">
    <name type="scientific">Exiguobacterium mexicanum</name>
    <dbReference type="NCBI Taxonomy" id="340146"/>
    <lineage>
        <taxon>Bacteria</taxon>
        <taxon>Bacillati</taxon>
        <taxon>Bacillota</taxon>
        <taxon>Bacilli</taxon>
        <taxon>Bacillales</taxon>
        <taxon>Bacillales Family XII. Incertae Sedis</taxon>
        <taxon>Exiguobacterium</taxon>
    </lineage>
</organism>
<dbReference type="RefSeq" id="WP_286038435.1">
    <property type="nucleotide sequence ID" value="NZ_CP183077.1"/>
</dbReference>
<reference evidence="1 2" key="1">
    <citation type="submission" date="2023-06" db="EMBL/GenBank/DDBJ databases">
        <title>Influencing factors and mechanism of Cr(VI) reduction by facultative anaerobic Exiguobacterium sp. PY14.</title>
        <authorList>
            <person name="Zou L."/>
        </authorList>
    </citation>
    <scope>NUCLEOTIDE SEQUENCE [LARGE SCALE GENOMIC DNA]</scope>
    <source>
        <strain evidence="1 2">PY14</strain>
    </source>
</reference>
<gene>
    <name evidence="1" type="ORF">QR695_11095</name>
</gene>
<evidence type="ECO:0000313" key="2">
    <source>
        <dbReference type="Proteomes" id="UP001230807"/>
    </source>
</evidence>
<evidence type="ECO:0008006" key="3">
    <source>
        <dbReference type="Google" id="ProtNLM"/>
    </source>
</evidence>
<evidence type="ECO:0000313" key="1">
    <source>
        <dbReference type="EMBL" id="MDL5377551.1"/>
    </source>
</evidence>
<keyword evidence="2" id="KW-1185">Reference proteome</keyword>
<protein>
    <recommendedName>
        <fullName evidence="3">DUF3883 domain-containing protein</fullName>
    </recommendedName>
</protein>
<proteinExistence type="predicted"/>
<dbReference type="EMBL" id="JASWER010000008">
    <property type="protein sequence ID" value="MDL5377551.1"/>
    <property type="molecule type" value="Genomic_DNA"/>
</dbReference>
<sequence>MKRLSEIEELKNLRFFVKFVKKEHVDMLLDGELYMNTLEHYIVQENTTKVRGQGDKNEGSLVVEVQNIQIFDSKTKKLIGSAKKGIHRETYSGLKKIPVFCFTIFNSNDFLVTKEKEELLEFSLDIDKEDIKKICDNFGEVAVVLPQDFCELVIEEAENQNLDSRIKSVTYHDYSILDSKRMNLFEEKSPDIVTWKDDFFKYQREIRFVIYEQHEQAKIFKMGSIREHVQIVNTETFLKNGKFQIRFEAIADKCN</sequence>